<sequence length="593" mass="65665">MSSHLSCQKVEEEYYPEYPLLSISHPAAVNSSSTTPYLVQPFPASLASQNPSWATSDSYQNFPEDTSLLYPTYNNPSFTSSAISHQTSPVPSAVQSPSFSTASTVSANSNMNSPPIFDNFYFDMNNFQMGAAAEMTSGENVDTSVPLMATGWEQDIPVMSSANVPMMPHQFNNWCLPLDTCDYENSKAPLFPQASAYTSEASNPYSTPVQPAAPVASVPQSARTYQQATPLNTGKKRRASSSSPDARRTKRTTTHAGESIREKCPYAGCGRFFKDLKAHMLTHHCEYHIKGFARKYDKNRHTLTHYRGTMVCGFCPGAGTTAETSFDRADAFKKHLISVHKVEQTAPNCRKRSPSALEAGSRGDLEQYCVGATGKCSTCGGIYGNAQNFYEHLDECVLKAVFPISSSESINARHLNEISKDEAVKETLRRNHVYDAVSPETNLEHNGYDSEESNANAFFSAQDQKDSISVNTDVTHPLSAANSHANRTHYPPAWGIPASELTQRRRLINVFNGPRRIWRDEMKLHNNYEVRLRLPQTDERGREIYVTDLDVASLQRSEALHNASEEERGPWIADAINDRGLMGRSAVSLLPPQ</sequence>
<feature type="region of interest" description="Disordered" evidence="1">
    <location>
        <begin position="199"/>
        <end position="257"/>
    </location>
</feature>
<comment type="caution">
    <text evidence="2">The sequence shown here is derived from an EMBL/GenBank/DDBJ whole genome shotgun (WGS) entry which is preliminary data.</text>
</comment>
<evidence type="ECO:0000313" key="3">
    <source>
        <dbReference type="Proteomes" id="UP000242877"/>
    </source>
</evidence>
<evidence type="ECO:0008006" key="4">
    <source>
        <dbReference type="Google" id="ProtNLM"/>
    </source>
</evidence>
<feature type="compositionally biased region" description="Low complexity" evidence="1">
    <location>
        <begin position="208"/>
        <end position="222"/>
    </location>
</feature>
<dbReference type="AlphaFoldDB" id="A0A167YY25"/>
<organism evidence="2 3">
    <name type="scientific">Ascosphaera apis ARSEF 7405</name>
    <dbReference type="NCBI Taxonomy" id="392613"/>
    <lineage>
        <taxon>Eukaryota</taxon>
        <taxon>Fungi</taxon>
        <taxon>Dikarya</taxon>
        <taxon>Ascomycota</taxon>
        <taxon>Pezizomycotina</taxon>
        <taxon>Eurotiomycetes</taxon>
        <taxon>Eurotiomycetidae</taxon>
        <taxon>Onygenales</taxon>
        <taxon>Ascosphaeraceae</taxon>
        <taxon>Ascosphaera</taxon>
    </lineage>
</organism>
<gene>
    <name evidence="2" type="ORF">AAP_03123</name>
</gene>
<dbReference type="OrthoDB" id="6077919at2759"/>
<dbReference type="VEuPathDB" id="FungiDB:AAP_03123"/>
<name>A0A167YY25_9EURO</name>
<dbReference type="EMBL" id="AZGZ01000012">
    <property type="protein sequence ID" value="KZZ91904.1"/>
    <property type="molecule type" value="Genomic_DNA"/>
</dbReference>
<feature type="compositionally biased region" description="Polar residues" evidence="1">
    <location>
        <begin position="223"/>
        <end position="232"/>
    </location>
</feature>
<evidence type="ECO:0000256" key="1">
    <source>
        <dbReference type="SAM" id="MobiDB-lite"/>
    </source>
</evidence>
<keyword evidence="3" id="KW-1185">Reference proteome</keyword>
<protein>
    <recommendedName>
        <fullName evidence="4">Zinc finger, C2H2-type/integrase, DNA-binding protein</fullName>
    </recommendedName>
</protein>
<accession>A0A167YY25</accession>
<evidence type="ECO:0000313" key="2">
    <source>
        <dbReference type="EMBL" id="KZZ91904.1"/>
    </source>
</evidence>
<proteinExistence type="predicted"/>
<dbReference type="Proteomes" id="UP000242877">
    <property type="component" value="Unassembled WGS sequence"/>
</dbReference>
<reference evidence="2 3" key="1">
    <citation type="journal article" date="2016" name="Genome Biol. Evol.">
        <title>Divergent and convergent evolution of fungal pathogenicity.</title>
        <authorList>
            <person name="Shang Y."/>
            <person name="Xiao G."/>
            <person name="Zheng P."/>
            <person name="Cen K."/>
            <person name="Zhan S."/>
            <person name="Wang C."/>
        </authorList>
    </citation>
    <scope>NUCLEOTIDE SEQUENCE [LARGE SCALE GENOMIC DNA]</scope>
    <source>
        <strain evidence="2 3">ARSEF 7405</strain>
    </source>
</reference>